<dbReference type="SMR" id="A0A8T3BVY9"/>
<dbReference type="Gene3D" id="3.10.450.50">
    <property type="match status" value="1"/>
</dbReference>
<gene>
    <name evidence="1" type="ORF">KFK09_007262</name>
</gene>
<dbReference type="EMBL" id="JAGYWB010000006">
    <property type="protein sequence ID" value="KAI0519801.1"/>
    <property type="molecule type" value="Genomic_DNA"/>
</dbReference>
<dbReference type="InterPro" id="IPR032710">
    <property type="entry name" value="NTF2-like_dom_sf"/>
</dbReference>
<dbReference type="InterPro" id="IPR009798">
    <property type="entry name" value="Wun1-like"/>
</dbReference>
<evidence type="ECO:0000313" key="2">
    <source>
        <dbReference type="Proteomes" id="UP000829196"/>
    </source>
</evidence>
<proteinExistence type="predicted"/>
<comment type="caution">
    <text evidence="1">The sequence shown here is derived from an EMBL/GenBank/DDBJ whole genome shotgun (WGS) entry which is preliminary data.</text>
</comment>
<reference evidence="1" key="1">
    <citation type="journal article" date="2022" name="Front. Genet.">
        <title>Chromosome-Scale Assembly of the Dendrobium nobile Genome Provides Insights Into the Molecular Mechanism of the Biosynthesis of the Medicinal Active Ingredient of Dendrobium.</title>
        <authorList>
            <person name="Xu Q."/>
            <person name="Niu S.-C."/>
            <person name="Li K.-L."/>
            <person name="Zheng P.-J."/>
            <person name="Zhang X.-J."/>
            <person name="Jia Y."/>
            <person name="Liu Y."/>
            <person name="Niu Y.-X."/>
            <person name="Yu L.-H."/>
            <person name="Chen D.-F."/>
            <person name="Zhang G.-Q."/>
        </authorList>
    </citation>
    <scope>NUCLEOTIDE SEQUENCE</scope>
    <source>
        <tissue evidence="1">Leaf</tissue>
    </source>
</reference>
<sequence length="230" mass="25843">MRDNMVGFYYVEASGLLSLGYVVLEHESYQGGIAYTIFHLPHPILGLSSLPFRVRLSSPFTFLPFSHCKAREARPELAEITEVEAADIDDRNREVVLQLYEALGERDAERVQTLLAPDLEWWFHGPRSHQHMKRLLTGEEDNFHFIIHSVDAFGPTVIAEGTDLTDSVVWVHAWTVSDGIITQVREYFNTSLIVTRVPTDASSASHCLPVWESRLSINAGKSLPGLVLAL</sequence>
<accession>A0A8T3BVY9</accession>
<protein>
    <recommendedName>
        <fullName evidence="3">Wound-induced protein 1</fullName>
    </recommendedName>
</protein>
<dbReference type="Proteomes" id="UP000829196">
    <property type="component" value="Unassembled WGS sequence"/>
</dbReference>
<dbReference type="OrthoDB" id="667779at2759"/>
<evidence type="ECO:0008006" key="3">
    <source>
        <dbReference type="Google" id="ProtNLM"/>
    </source>
</evidence>
<dbReference type="AlphaFoldDB" id="A0A8T3BVY9"/>
<dbReference type="PANTHER" id="PTHR33703">
    <property type="entry name" value="OS07G0691300 PROTEIN"/>
    <property type="match status" value="1"/>
</dbReference>
<dbReference type="SUPFAM" id="SSF54427">
    <property type="entry name" value="NTF2-like"/>
    <property type="match status" value="1"/>
</dbReference>
<name>A0A8T3BVY9_DENNO</name>
<keyword evidence="2" id="KW-1185">Reference proteome</keyword>
<organism evidence="1 2">
    <name type="scientific">Dendrobium nobile</name>
    <name type="common">Orchid</name>
    <dbReference type="NCBI Taxonomy" id="94219"/>
    <lineage>
        <taxon>Eukaryota</taxon>
        <taxon>Viridiplantae</taxon>
        <taxon>Streptophyta</taxon>
        <taxon>Embryophyta</taxon>
        <taxon>Tracheophyta</taxon>
        <taxon>Spermatophyta</taxon>
        <taxon>Magnoliopsida</taxon>
        <taxon>Liliopsida</taxon>
        <taxon>Asparagales</taxon>
        <taxon>Orchidaceae</taxon>
        <taxon>Epidendroideae</taxon>
        <taxon>Malaxideae</taxon>
        <taxon>Dendrobiinae</taxon>
        <taxon>Dendrobium</taxon>
    </lineage>
</organism>
<dbReference type="Pfam" id="PF07107">
    <property type="entry name" value="WI12"/>
    <property type="match status" value="1"/>
</dbReference>
<dbReference type="PANTHER" id="PTHR33703:SF1">
    <property type="entry name" value="WOUND-INDUCED PROTEIN 1"/>
    <property type="match status" value="1"/>
</dbReference>
<evidence type="ECO:0000313" key="1">
    <source>
        <dbReference type="EMBL" id="KAI0519801.1"/>
    </source>
</evidence>